<dbReference type="PROSITE" id="PS00066">
    <property type="entry name" value="HMG_COA_REDUCTASE_1"/>
    <property type="match status" value="1"/>
</dbReference>
<comment type="caution">
    <text evidence="9">The sequence shown here is derived from an EMBL/GenBank/DDBJ whole genome shotgun (WGS) entry which is preliminary data.</text>
</comment>
<evidence type="ECO:0000256" key="2">
    <source>
        <dbReference type="ARBA" id="ARBA00007661"/>
    </source>
</evidence>
<dbReference type="Pfam" id="PF00368">
    <property type="entry name" value="HMG-CoA_red"/>
    <property type="match status" value="1"/>
</dbReference>
<keyword evidence="5" id="KW-0414">Isoprene biosynthesis</keyword>
<evidence type="ECO:0000256" key="3">
    <source>
        <dbReference type="ARBA" id="ARBA00012999"/>
    </source>
</evidence>
<dbReference type="GO" id="GO:0016126">
    <property type="term" value="P:sterol biosynthetic process"/>
    <property type="evidence" value="ECO:0007669"/>
    <property type="project" value="TreeGrafter"/>
</dbReference>
<dbReference type="Pfam" id="PF04181">
    <property type="entry name" value="RPAP2_Rtr1"/>
    <property type="match status" value="1"/>
</dbReference>
<evidence type="ECO:0000256" key="7">
    <source>
        <dbReference type="SAM" id="MobiDB-lite"/>
    </source>
</evidence>
<dbReference type="SUPFAM" id="SSF56542">
    <property type="entry name" value="Substrate-binding domain of HMG-CoA reductase"/>
    <property type="match status" value="1"/>
</dbReference>
<dbReference type="PRINTS" id="PR00071">
    <property type="entry name" value="HMGCOARDTASE"/>
</dbReference>
<dbReference type="InterPro" id="IPR023074">
    <property type="entry name" value="HMG_CoA_Rdtase_cat_sf"/>
</dbReference>
<dbReference type="PROSITE" id="PS51479">
    <property type="entry name" value="ZF_RTR1"/>
    <property type="match status" value="1"/>
</dbReference>
<dbReference type="InterPro" id="IPR007308">
    <property type="entry name" value="Rtr1/RPAP2_dom"/>
</dbReference>
<feature type="compositionally biased region" description="Basic and acidic residues" evidence="7">
    <location>
        <begin position="120"/>
        <end position="133"/>
    </location>
</feature>
<dbReference type="Gene3D" id="1.10.3270.10">
    <property type="entry name" value="HMGR, N-terminal domain"/>
    <property type="match status" value="1"/>
</dbReference>
<dbReference type="PANTHER" id="PTHR10572:SF24">
    <property type="entry name" value="3-HYDROXY-3-METHYLGLUTARYL-COENZYME A REDUCTASE"/>
    <property type="match status" value="1"/>
</dbReference>
<reference evidence="9" key="1">
    <citation type="submission" date="2020-07" db="EMBL/GenBank/DDBJ databases">
        <title>The High-quality genome of the commercially important snow crab, Chionoecetes opilio.</title>
        <authorList>
            <person name="Jeong J.-H."/>
            <person name="Ryu S."/>
        </authorList>
    </citation>
    <scope>NUCLEOTIDE SEQUENCE</scope>
    <source>
        <strain evidence="9">MADBK_172401_WGS</strain>
        <tissue evidence="9">Digestive gland</tissue>
    </source>
</reference>
<dbReference type="InterPro" id="IPR002202">
    <property type="entry name" value="HMG_CoA_Rdtase"/>
</dbReference>
<feature type="region of interest" description="Disordered" evidence="7">
    <location>
        <begin position="457"/>
        <end position="476"/>
    </location>
</feature>
<dbReference type="SUPFAM" id="SSF55035">
    <property type="entry name" value="NAD-binding domain of HMG-CoA reductase"/>
    <property type="match status" value="1"/>
</dbReference>
<evidence type="ECO:0000259" key="8">
    <source>
        <dbReference type="PROSITE" id="PS51479"/>
    </source>
</evidence>
<dbReference type="EC" id="1.1.1.34" evidence="3"/>
<dbReference type="Gene3D" id="1.25.40.820">
    <property type="match status" value="1"/>
</dbReference>
<keyword evidence="4" id="KW-0560">Oxidoreductase</keyword>
<dbReference type="PANTHER" id="PTHR10572">
    <property type="entry name" value="3-HYDROXY-3-METHYLGLUTARYL-COENZYME A REDUCTASE"/>
    <property type="match status" value="1"/>
</dbReference>
<organism evidence="9 10">
    <name type="scientific">Chionoecetes opilio</name>
    <name type="common">Atlantic snow crab</name>
    <name type="synonym">Cancer opilio</name>
    <dbReference type="NCBI Taxonomy" id="41210"/>
    <lineage>
        <taxon>Eukaryota</taxon>
        <taxon>Metazoa</taxon>
        <taxon>Ecdysozoa</taxon>
        <taxon>Arthropoda</taxon>
        <taxon>Crustacea</taxon>
        <taxon>Multicrustacea</taxon>
        <taxon>Malacostraca</taxon>
        <taxon>Eumalacostraca</taxon>
        <taxon>Eucarida</taxon>
        <taxon>Decapoda</taxon>
        <taxon>Pleocyemata</taxon>
        <taxon>Brachyura</taxon>
        <taxon>Eubrachyura</taxon>
        <taxon>Majoidea</taxon>
        <taxon>Majidae</taxon>
        <taxon>Chionoecetes</taxon>
    </lineage>
</organism>
<accession>A0A8J5CQ65</accession>
<dbReference type="InterPro" id="IPR023282">
    <property type="entry name" value="HMG_CoA_Rdtase_N"/>
</dbReference>
<evidence type="ECO:0000313" key="9">
    <source>
        <dbReference type="EMBL" id="KAG0716986.1"/>
    </source>
</evidence>
<dbReference type="GO" id="GO:0005778">
    <property type="term" value="C:peroxisomal membrane"/>
    <property type="evidence" value="ECO:0007669"/>
    <property type="project" value="TreeGrafter"/>
</dbReference>
<dbReference type="InterPro" id="IPR009029">
    <property type="entry name" value="HMG_CoA_Rdtase_sub-bd_dom_sf"/>
</dbReference>
<name>A0A8J5CQ65_CHIOP</name>
<comment type="similarity">
    <text evidence="6">Belongs to the RPAP2 family.</text>
</comment>
<dbReference type="InterPro" id="IPR009023">
    <property type="entry name" value="HMG_CoA_Rdtase_NAD(P)-bd_sf"/>
</dbReference>
<feature type="domain" description="RTR1-type" evidence="8">
    <location>
        <begin position="167"/>
        <end position="249"/>
    </location>
</feature>
<dbReference type="GO" id="GO:0015936">
    <property type="term" value="P:coenzyme A metabolic process"/>
    <property type="evidence" value="ECO:0007669"/>
    <property type="project" value="InterPro"/>
</dbReference>
<comment type="similarity">
    <text evidence="2">Belongs to the HMG-CoA reductase family.</text>
</comment>
<evidence type="ECO:0000256" key="6">
    <source>
        <dbReference type="PROSITE-ProRule" id="PRU00812"/>
    </source>
</evidence>
<sequence>MWVLWDVGVVGCGCCGMWVLWDVGVVGCGCCGMWVLWDVGVVGCGCCGMWVLWDVVEVEAGRWCVRSTPGSCRRVLLVPRLAATTTTTNTDHHRGCLATTTAALTVLHRMSRGTRGKRGTTREEPKPSRRQETFRATSECAQEAQRRAHQCFLSLIDGPVDPQVFVAKARYINLQVYSDVVVERAVGGLCGYAMCRHTLTDTHGARTYVIRANKVYDITERRNFCSNVCYEASEVVRRQVLKLPLYLRDTDDADIKDVCLPDLTKLKGRHGKLVDITGGINDMEMNDAKKSSVTPTFKTIDDIARVSLVNWSEHEAVLKEDQTSDGEMNESNKADQNKIKVEENGEERTKEGRSGVAVPGESPEHVTDHRKEGVGTRGVTVMKEEVESVMRRWVSFDSLRVVLGDLYLRGMLEHMGHSWDNYDTTSGLRLGVEAKARYIAICRRLEHDERLEEGRDTLDLHPEKQTQPSNPLPDYSRLQREAKNQKLKVSSFRSGQDQSLYNQYSSFCMAACLSVVGLLNAGLDHIVFMVILGTLIVKYVLFESHAGKNMAGGLRQCTRCHAGSFSRHYEEAAMETDREDRGSQTEERGFEVVKEAVTKDEDQPLRTLEECVAVMKSEAGAKSLSDSEVVLLVEKKQLPGYQLEKVLGDPARAVAVRRCVVAPHTANLTTLDDLPHLHYDYSKVVGVCCENVVGYMPVPVGVAGPLMVNGQKYMVPLATTEGCLVASTNRGCRALVNGVKSEIIRDGMTRAPSVRMPSATQATEVYIWLRKREHFAIIKEGFDSTSRFARMQDLHVGIAGRLLYMRFVAQTGDAMGMNMVSKVRLQPSSPRH</sequence>
<proteinExistence type="inferred from homology"/>
<dbReference type="InterPro" id="IPR023076">
    <property type="entry name" value="HMG_CoA_Rdtase_CS"/>
</dbReference>
<evidence type="ECO:0000256" key="5">
    <source>
        <dbReference type="ARBA" id="ARBA00023229"/>
    </source>
</evidence>
<feature type="region of interest" description="Disordered" evidence="7">
    <location>
        <begin position="112"/>
        <end position="135"/>
    </location>
</feature>
<dbReference type="Gene3D" id="3.90.770.10">
    <property type="entry name" value="3-hydroxy-3-methylglutaryl-coenzyme A Reductase, Chain A, domain 2"/>
    <property type="match status" value="1"/>
</dbReference>
<protein>
    <recommendedName>
        <fullName evidence="3">hydroxymethylglutaryl-CoA reductase (NADPH)</fullName>
        <ecNumber evidence="3">1.1.1.34</ecNumber>
    </recommendedName>
</protein>
<gene>
    <name evidence="9" type="primary">HMGR</name>
    <name evidence="9" type="ORF">GWK47_008370</name>
</gene>
<dbReference type="AlphaFoldDB" id="A0A8J5CQ65"/>
<dbReference type="Gene3D" id="3.30.70.420">
    <property type="entry name" value="Hydroxymethylglutaryl-CoA reductase, class I/II, NAD/NADP-binding domain"/>
    <property type="match status" value="1"/>
</dbReference>
<keyword evidence="10" id="KW-1185">Reference proteome</keyword>
<dbReference type="FunFam" id="1.10.3270.10:FF:000001">
    <property type="entry name" value="3-hydroxy-3-methylglutaryl coenzyme A reductase"/>
    <property type="match status" value="1"/>
</dbReference>
<dbReference type="EMBL" id="JACEEZ010018379">
    <property type="protein sequence ID" value="KAG0716986.1"/>
    <property type="molecule type" value="Genomic_DNA"/>
</dbReference>
<dbReference type="GO" id="GO:0008299">
    <property type="term" value="P:isoprenoid biosynthetic process"/>
    <property type="evidence" value="ECO:0007669"/>
    <property type="project" value="UniProtKB-KW"/>
</dbReference>
<dbReference type="OrthoDB" id="2590500at2759"/>
<dbReference type="GO" id="GO:0005789">
    <property type="term" value="C:endoplasmic reticulum membrane"/>
    <property type="evidence" value="ECO:0007669"/>
    <property type="project" value="TreeGrafter"/>
</dbReference>
<evidence type="ECO:0000256" key="1">
    <source>
        <dbReference type="ARBA" id="ARBA00005084"/>
    </source>
</evidence>
<feature type="region of interest" description="Disordered" evidence="7">
    <location>
        <begin position="320"/>
        <end position="369"/>
    </location>
</feature>
<comment type="pathway">
    <text evidence="1">Metabolic intermediate biosynthesis; (R)-mevalonate biosynthesis; (R)-mevalonate from acetyl-CoA: step 3/3.</text>
</comment>
<evidence type="ECO:0000256" key="4">
    <source>
        <dbReference type="ARBA" id="ARBA00023002"/>
    </source>
</evidence>
<dbReference type="GO" id="GO:0004420">
    <property type="term" value="F:hydroxymethylglutaryl-CoA reductase (NADPH) activity"/>
    <property type="evidence" value="ECO:0007669"/>
    <property type="project" value="UniProtKB-EC"/>
</dbReference>
<dbReference type="PROSITE" id="PS50065">
    <property type="entry name" value="HMG_COA_REDUCTASE_4"/>
    <property type="match status" value="1"/>
</dbReference>
<feature type="compositionally biased region" description="Basic and acidic residues" evidence="7">
    <location>
        <begin position="330"/>
        <end position="353"/>
    </location>
</feature>
<dbReference type="InterPro" id="IPR038534">
    <property type="entry name" value="Rtr1/RPAP2_sf"/>
</dbReference>
<dbReference type="Proteomes" id="UP000770661">
    <property type="component" value="Unassembled WGS sequence"/>
</dbReference>
<evidence type="ECO:0000313" key="10">
    <source>
        <dbReference type="Proteomes" id="UP000770661"/>
    </source>
</evidence>